<dbReference type="Gene3D" id="3.30.200.20">
    <property type="entry name" value="Phosphorylase Kinase, domain 1"/>
    <property type="match status" value="1"/>
</dbReference>
<proteinExistence type="predicted"/>
<dbReference type="InterPro" id="IPR011009">
    <property type="entry name" value="Kinase-like_dom_sf"/>
</dbReference>
<evidence type="ECO:0000256" key="1">
    <source>
        <dbReference type="SAM" id="MobiDB-lite"/>
    </source>
</evidence>
<evidence type="ECO:0000313" key="3">
    <source>
        <dbReference type="EMBL" id="CEP11659.1"/>
    </source>
</evidence>
<keyword evidence="4" id="KW-1185">Reference proteome</keyword>
<organism evidence="3 4">
    <name type="scientific">Parasitella parasitica</name>
    <dbReference type="NCBI Taxonomy" id="35722"/>
    <lineage>
        <taxon>Eukaryota</taxon>
        <taxon>Fungi</taxon>
        <taxon>Fungi incertae sedis</taxon>
        <taxon>Mucoromycota</taxon>
        <taxon>Mucoromycotina</taxon>
        <taxon>Mucoromycetes</taxon>
        <taxon>Mucorales</taxon>
        <taxon>Mucorineae</taxon>
        <taxon>Mucoraceae</taxon>
        <taxon>Parasitella</taxon>
    </lineage>
</organism>
<evidence type="ECO:0000313" key="4">
    <source>
        <dbReference type="Proteomes" id="UP000054107"/>
    </source>
</evidence>
<dbReference type="OrthoDB" id="2275489at2759"/>
<dbReference type="EMBL" id="LN726728">
    <property type="protein sequence ID" value="CEP11659.1"/>
    <property type="molecule type" value="Genomic_DNA"/>
</dbReference>
<dbReference type="CDD" id="cd05154">
    <property type="entry name" value="ACAD10_11_N-like"/>
    <property type="match status" value="1"/>
</dbReference>
<gene>
    <name evidence="3" type="primary">PARPA_05539.1 scaffold 18616</name>
</gene>
<dbReference type="AlphaFoldDB" id="A0A0B7N9K1"/>
<dbReference type="InterPro" id="IPR052898">
    <property type="entry name" value="ACAD10-like"/>
</dbReference>
<dbReference type="Gene3D" id="3.90.1200.10">
    <property type="match status" value="1"/>
</dbReference>
<dbReference type="InterPro" id="IPR041726">
    <property type="entry name" value="ACAD10_11_N"/>
</dbReference>
<sequence length="1123" mass="129556">MTEEESHPESSTERRIMTIKSTIQNIWKSNYIEPLHKLVDITNHLVTHTYFFIKYIFLQEMKNTNEAFDMNAYVNKKFFVEVFLSLIERQVRDGAKTGKSRLGNDVLLFRALINAHKDSYFRLAKYTPPKLTNAQQIALYECEKIHTAYINNIRKHFGNRLRMFLNFCCKIKQRSADIRTRMTKARYSEANIRDVIYRTVTQPSNAIKDQASQKLVPSDSSLSSEHLGQVESFLAMYPAEYNFQKSSIYYDLKANPQSHFKAFYKLTELCQLNNLKNFHCFPLRTSFVPAYMTLDAKIANYHILKNKSMKEDKMTIWGLVCDLQNKAMKDQGTLKFHGTIETDGIAASVLKQNFPTSRKRPGGGEGGSGGEDEDQPQYVESLTMAQHQEIQGRCVLIDPNRRDLLFCMKESSTISRKQLYRHTQVCRNKQLRHFKKLQKKLKPESVRLAELALSETKSSSVDSVAFVNYVTIRAEHEDILYEYYGNETADFTQDFDWDIKHEFNIRNQKNLYWGHFFIAQYKGLFPENCIDTLDDRTNLQLQINYLEVMLSQSHVKKRISQDILDRLSLFASETFIWSQRNHTQEDLKEKLNETEELVNSELKLLNLLPFRKMRFSLKVYSKQNDANLVRSLRSKFGADCVLILGNWSAPTTKFHEPIRNKGLIKMLQKNGFTLFLIDEFKTSSVCPDCEGGLQKFKTIPNPRPYQREKMPKVTCNGLLKCKNHSTPKLWNRDVAAVGKNVSIHFLFILEQMTTEQKGQSTSNIRSGHELNQEKLEVYLLKHVEGFKSPLNISQFQFGQSNPTYLLKDGNQQQYVLRKKPPGALLSSTAHAVEREYRIIHALGTKTDVPVPKVYVLCEDIEVIGTPFYVMEFLAGRIYEDCRMLSIPFEERKQLWFSAIETLAKLHRVDFKAIGLETYGRHSGFYDRQMKSLGKVSQAQAITKDENGNTVGPIPRLDEMFAWFRKNQVKDQATIVHGDFKIDNMIFHPTEPRVIGVLDWELSTIGHPLSDLSNLLQPFYVPASDDASFGMLGFKNSKEPLPVPEANELIQHYCTTLGQPYPIDRWMFAVSFSFFRLAVILQGIAARVARKQASSAQARSYADRFRPVAKMGLDIIDDHPGSKL</sequence>
<dbReference type="Proteomes" id="UP000054107">
    <property type="component" value="Unassembled WGS sequence"/>
</dbReference>
<dbReference type="PANTHER" id="PTHR47829">
    <property type="entry name" value="HYDROLASE, PUTATIVE (AFU_ORTHOLOGUE AFUA_1G12880)-RELATED"/>
    <property type="match status" value="1"/>
</dbReference>
<dbReference type="InterPro" id="IPR002575">
    <property type="entry name" value="Aminoglycoside_PTrfase"/>
</dbReference>
<feature type="region of interest" description="Disordered" evidence="1">
    <location>
        <begin position="351"/>
        <end position="375"/>
    </location>
</feature>
<reference evidence="3 4" key="1">
    <citation type="submission" date="2014-09" db="EMBL/GenBank/DDBJ databases">
        <authorList>
            <person name="Ellenberger Sabrina"/>
        </authorList>
    </citation>
    <scope>NUCLEOTIDE SEQUENCE [LARGE SCALE GENOMIC DNA]</scope>
    <source>
        <strain evidence="3 4">CBS 412.66</strain>
    </source>
</reference>
<dbReference type="Pfam" id="PF01636">
    <property type="entry name" value="APH"/>
    <property type="match status" value="1"/>
</dbReference>
<dbReference type="PANTHER" id="PTHR47829:SF1">
    <property type="entry name" value="HAD FAMILY PHOSPHATASE"/>
    <property type="match status" value="1"/>
</dbReference>
<dbReference type="SUPFAM" id="SSF56112">
    <property type="entry name" value="Protein kinase-like (PK-like)"/>
    <property type="match status" value="1"/>
</dbReference>
<evidence type="ECO:0000259" key="2">
    <source>
        <dbReference type="Pfam" id="PF01636"/>
    </source>
</evidence>
<protein>
    <recommendedName>
        <fullName evidence="2">Aminoglycoside phosphotransferase domain-containing protein</fullName>
    </recommendedName>
</protein>
<dbReference type="STRING" id="35722.A0A0B7N9K1"/>
<feature type="domain" description="Aminoglycoside phosphotransferase" evidence="2">
    <location>
        <begin position="792"/>
        <end position="1022"/>
    </location>
</feature>
<name>A0A0B7N9K1_9FUNG</name>
<accession>A0A0B7N9K1</accession>